<accession>A0A6J7SKG2</accession>
<evidence type="ECO:0000256" key="1">
    <source>
        <dbReference type="SAM" id="MobiDB-lite"/>
    </source>
</evidence>
<name>A0A6J7SKG2_9ZZZZ</name>
<feature type="compositionally biased region" description="Low complexity" evidence="1">
    <location>
        <begin position="26"/>
        <end position="37"/>
    </location>
</feature>
<evidence type="ECO:0000313" key="2">
    <source>
        <dbReference type="EMBL" id="CAB5041543.1"/>
    </source>
</evidence>
<dbReference type="AlphaFoldDB" id="A0A6J7SKG2"/>
<sequence>MTDQLSDGLGLGFGVVDAVAVGPSVAEGSGVGVASGSPHAERASS</sequence>
<organism evidence="2">
    <name type="scientific">freshwater metagenome</name>
    <dbReference type="NCBI Taxonomy" id="449393"/>
    <lineage>
        <taxon>unclassified sequences</taxon>
        <taxon>metagenomes</taxon>
        <taxon>ecological metagenomes</taxon>
    </lineage>
</organism>
<reference evidence="2" key="1">
    <citation type="submission" date="2020-05" db="EMBL/GenBank/DDBJ databases">
        <authorList>
            <person name="Chiriac C."/>
            <person name="Salcher M."/>
            <person name="Ghai R."/>
            <person name="Kavagutti S V."/>
        </authorList>
    </citation>
    <scope>NUCLEOTIDE SEQUENCE</scope>
</reference>
<protein>
    <submittedName>
        <fullName evidence="2">Unannotated protein</fullName>
    </submittedName>
</protein>
<dbReference type="EMBL" id="CAFBPU010000107">
    <property type="protein sequence ID" value="CAB5041543.1"/>
    <property type="molecule type" value="Genomic_DNA"/>
</dbReference>
<feature type="region of interest" description="Disordered" evidence="1">
    <location>
        <begin position="26"/>
        <end position="45"/>
    </location>
</feature>
<proteinExistence type="predicted"/>
<gene>
    <name evidence="2" type="ORF">UFOPK4150_02520</name>
</gene>